<dbReference type="PRINTS" id="PR00034">
    <property type="entry name" value="HTHCRP"/>
</dbReference>
<dbReference type="InterPro" id="IPR012318">
    <property type="entry name" value="HTH_CRP"/>
</dbReference>
<dbReference type="InterPro" id="IPR014710">
    <property type="entry name" value="RmlC-like_jellyroll"/>
</dbReference>
<evidence type="ECO:0000313" key="7">
    <source>
        <dbReference type="Proteomes" id="UP000249720"/>
    </source>
</evidence>
<dbReference type="InterPro" id="IPR036388">
    <property type="entry name" value="WH-like_DNA-bd_sf"/>
</dbReference>
<evidence type="ECO:0000256" key="3">
    <source>
        <dbReference type="ARBA" id="ARBA00023163"/>
    </source>
</evidence>
<dbReference type="CDD" id="cd00038">
    <property type="entry name" value="CAP_ED"/>
    <property type="match status" value="1"/>
</dbReference>
<dbReference type="GO" id="GO:0006355">
    <property type="term" value="P:regulation of DNA-templated transcription"/>
    <property type="evidence" value="ECO:0007669"/>
    <property type="project" value="InterPro"/>
</dbReference>
<keyword evidence="2" id="KW-0238">DNA-binding</keyword>
<evidence type="ECO:0000259" key="4">
    <source>
        <dbReference type="PROSITE" id="PS50042"/>
    </source>
</evidence>
<dbReference type="EMBL" id="QKZV01000002">
    <property type="protein sequence ID" value="PZX64647.1"/>
    <property type="molecule type" value="Genomic_DNA"/>
</dbReference>
<keyword evidence="7" id="KW-1185">Reference proteome</keyword>
<keyword evidence="1" id="KW-0805">Transcription regulation</keyword>
<protein>
    <submittedName>
        <fullName evidence="6">CRP/FNR family transcriptional regulator</fullName>
    </submittedName>
</protein>
<dbReference type="SUPFAM" id="SSF46785">
    <property type="entry name" value="Winged helix' DNA-binding domain"/>
    <property type="match status" value="1"/>
</dbReference>
<name>A0A2W7SCG0_9BACT</name>
<dbReference type="AlphaFoldDB" id="A0A2W7SCG0"/>
<reference evidence="6 7" key="1">
    <citation type="submission" date="2018-06" db="EMBL/GenBank/DDBJ databases">
        <title>Genomic Encyclopedia of Archaeal and Bacterial Type Strains, Phase II (KMG-II): from individual species to whole genera.</title>
        <authorList>
            <person name="Goeker M."/>
        </authorList>
    </citation>
    <scope>NUCLEOTIDE SEQUENCE [LARGE SCALE GENOMIC DNA]</scope>
    <source>
        <strain evidence="6 7">DSM 23241</strain>
    </source>
</reference>
<dbReference type="GO" id="GO:0003677">
    <property type="term" value="F:DNA binding"/>
    <property type="evidence" value="ECO:0007669"/>
    <property type="project" value="UniProtKB-KW"/>
</dbReference>
<dbReference type="Gene3D" id="1.10.10.10">
    <property type="entry name" value="Winged helix-like DNA-binding domain superfamily/Winged helix DNA-binding domain"/>
    <property type="match status" value="1"/>
</dbReference>
<dbReference type="Pfam" id="PF13545">
    <property type="entry name" value="HTH_Crp_2"/>
    <property type="match status" value="1"/>
</dbReference>
<sequence length="215" mass="25305">MQPLYKMFPQLEPALLEEIEANAIVKTIPADEVLIRTGQYIKSALLVIEGTLKIFRENDEGAEFLMYYLQPGEACAISLVCASKMEASKVMVKSVEESIIMMVPIQLMDQWMSKYKSWYYYVLETYRNRFEELLILIDHVAFRNMDERLIFYLKRYAKAHKTNFINLSHQQIADELNSSREVISRLLKKLEQKKLLALSRNTIELKENFYKEIID</sequence>
<gene>
    <name evidence="6" type="ORF">LX80_00845</name>
</gene>
<dbReference type="PROSITE" id="PS51063">
    <property type="entry name" value="HTH_CRP_2"/>
    <property type="match status" value="1"/>
</dbReference>
<dbReference type="Pfam" id="PF00027">
    <property type="entry name" value="cNMP_binding"/>
    <property type="match status" value="1"/>
</dbReference>
<organism evidence="6 7">
    <name type="scientific">Hydrotalea sandarakina</name>
    <dbReference type="NCBI Taxonomy" id="1004304"/>
    <lineage>
        <taxon>Bacteria</taxon>
        <taxon>Pseudomonadati</taxon>
        <taxon>Bacteroidota</taxon>
        <taxon>Chitinophagia</taxon>
        <taxon>Chitinophagales</taxon>
        <taxon>Chitinophagaceae</taxon>
        <taxon>Hydrotalea</taxon>
    </lineage>
</organism>
<feature type="domain" description="Cyclic nucleotide-binding" evidence="4">
    <location>
        <begin position="7"/>
        <end position="73"/>
    </location>
</feature>
<evidence type="ECO:0000256" key="1">
    <source>
        <dbReference type="ARBA" id="ARBA00023015"/>
    </source>
</evidence>
<keyword evidence="3" id="KW-0804">Transcription</keyword>
<dbReference type="Gene3D" id="2.60.120.10">
    <property type="entry name" value="Jelly Rolls"/>
    <property type="match status" value="1"/>
</dbReference>
<accession>A0A2W7SCG0</accession>
<dbReference type="OrthoDB" id="9776746at2"/>
<dbReference type="SMART" id="SM00419">
    <property type="entry name" value="HTH_CRP"/>
    <property type="match status" value="1"/>
</dbReference>
<evidence type="ECO:0000256" key="2">
    <source>
        <dbReference type="ARBA" id="ARBA00023125"/>
    </source>
</evidence>
<evidence type="ECO:0000313" key="6">
    <source>
        <dbReference type="EMBL" id="PZX64647.1"/>
    </source>
</evidence>
<proteinExistence type="predicted"/>
<dbReference type="Proteomes" id="UP000249720">
    <property type="component" value="Unassembled WGS sequence"/>
</dbReference>
<dbReference type="PROSITE" id="PS50042">
    <property type="entry name" value="CNMP_BINDING_3"/>
    <property type="match status" value="1"/>
</dbReference>
<feature type="domain" description="HTH crp-type" evidence="5">
    <location>
        <begin position="143"/>
        <end position="209"/>
    </location>
</feature>
<dbReference type="RefSeq" id="WP_111293803.1">
    <property type="nucleotide sequence ID" value="NZ_QKZV01000002.1"/>
</dbReference>
<comment type="caution">
    <text evidence="6">The sequence shown here is derived from an EMBL/GenBank/DDBJ whole genome shotgun (WGS) entry which is preliminary data.</text>
</comment>
<dbReference type="InterPro" id="IPR036390">
    <property type="entry name" value="WH_DNA-bd_sf"/>
</dbReference>
<evidence type="ECO:0000259" key="5">
    <source>
        <dbReference type="PROSITE" id="PS51063"/>
    </source>
</evidence>
<dbReference type="InterPro" id="IPR018490">
    <property type="entry name" value="cNMP-bd_dom_sf"/>
</dbReference>
<dbReference type="SUPFAM" id="SSF51206">
    <property type="entry name" value="cAMP-binding domain-like"/>
    <property type="match status" value="1"/>
</dbReference>
<dbReference type="InterPro" id="IPR000595">
    <property type="entry name" value="cNMP-bd_dom"/>
</dbReference>